<feature type="binding site" description="covalent" evidence="9">
    <location>
        <position position="74"/>
    </location>
    <ligand>
        <name>heme c</name>
        <dbReference type="ChEBI" id="CHEBI:61717"/>
        <label>1</label>
    </ligand>
</feature>
<feature type="domain" description="Cytochrome c" evidence="12">
    <location>
        <begin position="57"/>
        <end position="160"/>
    </location>
</feature>
<feature type="domain" description="Cytochrome c" evidence="12">
    <location>
        <begin position="202"/>
        <end position="311"/>
    </location>
</feature>
<dbReference type="InterPro" id="IPR051459">
    <property type="entry name" value="Cytochrome_c-type_DH"/>
</dbReference>
<evidence type="ECO:0000256" key="10">
    <source>
        <dbReference type="PIRSR" id="PIRSR000018-51"/>
    </source>
</evidence>
<comment type="caution">
    <text evidence="13">The sequence shown here is derived from an EMBL/GenBank/DDBJ whole genome shotgun (WGS) entry which is preliminary data.</text>
</comment>
<feature type="domain" description="Cytochrome c" evidence="12">
    <location>
        <begin position="337"/>
        <end position="424"/>
    </location>
</feature>
<keyword evidence="6" id="KW-0677">Repeat</keyword>
<feature type="binding site" description="axial binding residue" evidence="10">
    <location>
        <position position="221"/>
    </location>
    <ligand>
        <name>heme c</name>
        <dbReference type="ChEBI" id="CHEBI:61717"/>
        <label>2</label>
    </ligand>
    <ligandPart>
        <name>Fe</name>
        <dbReference type="ChEBI" id="CHEBI:18248"/>
    </ligandPart>
</feature>
<evidence type="ECO:0000256" key="5">
    <source>
        <dbReference type="ARBA" id="ARBA00022729"/>
    </source>
</evidence>
<evidence type="ECO:0000256" key="1">
    <source>
        <dbReference type="ARBA" id="ARBA00004236"/>
    </source>
</evidence>
<dbReference type="OrthoDB" id="9811281at2"/>
<feature type="binding site" description="covalent" evidence="9">
    <location>
        <position position="220"/>
    </location>
    <ligand>
        <name>heme c</name>
        <dbReference type="ChEBI" id="CHEBI:61717"/>
        <label>2</label>
    </ligand>
</feature>
<dbReference type="Pfam" id="PF00034">
    <property type="entry name" value="Cytochrom_C"/>
    <property type="match status" value="1"/>
</dbReference>
<comment type="cofactor">
    <cofactor evidence="9">
        <name>heme c</name>
        <dbReference type="ChEBI" id="CHEBI:61717"/>
    </cofactor>
    <text evidence="9">Binds 3 heme c groups covalently per subunit.</text>
</comment>
<dbReference type="PROSITE" id="PS51007">
    <property type="entry name" value="CYTC"/>
    <property type="match status" value="3"/>
</dbReference>
<keyword evidence="4 10" id="KW-0479">Metal-binding</keyword>
<evidence type="ECO:0000256" key="8">
    <source>
        <dbReference type="ARBA" id="ARBA00023136"/>
    </source>
</evidence>
<feature type="binding site" description="axial binding residue" evidence="10">
    <location>
        <position position="75"/>
    </location>
    <ligand>
        <name>heme c</name>
        <dbReference type="ChEBI" id="CHEBI:61717"/>
        <label>1</label>
    </ligand>
    <ligandPart>
        <name>Fe</name>
        <dbReference type="ChEBI" id="CHEBI:18248"/>
    </ligandPart>
</feature>
<gene>
    <name evidence="13" type="ORF">CWS72_08175</name>
</gene>
<name>A0A2N3PXT7_9PROT</name>
<feature type="binding site" description="covalent" evidence="9">
    <location>
        <position position="350"/>
    </location>
    <ligand>
        <name>heme c</name>
        <dbReference type="ChEBI" id="CHEBI:61717"/>
        <label>3</label>
    </ligand>
</feature>
<feature type="binding site" description="axial binding residue" evidence="10">
    <location>
        <position position="354"/>
    </location>
    <ligand>
        <name>heme c</name>
        <dbReference type="ChEBI" id="CHEBI:61717"/>
        <label>3</label>
    </ligand>
    <ligandPart>
        <name>Fe</name>
        <dbReference type="ChEBI" id="CHEBI:18248"/>
    </ligandPart>
</feature>
<dbReference type="GO" id="GO:0009055">
    <property type="term" value="F:electron transfer activity"/>
    <property type="evidence" value="ECO:0007669"/>
    <property type="project" value="InterPro"/>
</dbReference>
<feature type="binding site" description="covalent" evidence="9">
    <location>
        <position position="353"/>
    </location>
    <ligand>
        <name>heme c</name>
        <dbReference type="ChEBI" id="CHEBI:61717"/>
        <label>3</label>
    </ligand>
</feature>
<dbReference type="AlphaFoldDB" id="A0A2N3PXT7"/>
<dbReference type="EMBL" id="PIUM01000006">
    <property type="protein sequence ID" value="PKU25222.1"/>
    <property type="molecule type" value="Genomic_DNA"/>
</dbReference>
<keyword evidence="7 10" id="KW-0408">Iron</keyword>
<evidence type="ECO:0000259" key="12">
    <source>
        <dbReference type="PROSITE" id="PS51007"/>
    </source>
</evidence>
<feature type="binding site" description="covalent" evidence="9">
    <location>
        <position position="217"/>
    </location>
    <ligand>
        <name>heme c</name>
        <dbReference type="ChEBI" id="CHEBI:61717"/>
        <label>2</label>
    </ligand>
</feature>
<evidence type="ECO:0000256" key="6">
    <source>
        <dbReference type="ARBA" id="ARBA00022737"/>
    </source>
</evidence>
<evidence type="ECO:0000313" key="13">
    <source>
        <dbReference type="EMBL" id="PKU25222.1"/>
    </source>
</evidence>
<reference evidence="14" key="1">
    <citation type="submission" date="2017-12" db="EMBL/GenBank/DDBJ databases">
        <title>Draft genome sequence of Telmatospirillum siberiense 26-4b1T, an acidotolerant peatland alphaproteobacterium potentially involved in sulfur cycling.</title>
        <authorList>
            <person name="Hausmann B."/>
            <person name="Pjevac P."/>
            <person name="Schreck K."/>
            <person name="Herbold C.W."/>
            <person name="Daims H."/>
            <person name="Wagner M."/>
            <person name="Pester M."/>
            <person name="Loy A."/>
        </authorList>
    </citation>
    <scope>NUCLEOTIDE SEQUENCE [LARGE SCALE GENOMIC DNA]</scope>
    <source>
        <strain evidence="14">26-4b1</strain>
    </source>
</reference>
<feature type="transmembrane region" description="Helical" evidence="11">
    <location>
        <begin position="7"/>
        <end position="28"/>
    </location>
</feature>
<dbReference type="GO" id="GO:0016614">
    <property type="term" value="F:oxidoreductase activity, acting on CH-OH group of donors"/>
    <property type="evidence" value="ECO:0007669"/>
    <property type="project" value="InterPro"/>
</dbReference>
<dbReference type="GO" id="GO:0005506">
    <property type="term" value="F:iron ion binding"/>
    <property type="evidence" value="ECO:0007669"/>
    <property type="project" value="InterPro"/>
</dbReference>
<dbReference type="Pfam" id="PF13442">
    <property type="entry name" value="Cytochrome_CBB3"/>
    <property type="match status" value="1"/>
</dbReference>
<keyword evidence="11" id="KW-1133">Transmembrane helix</keyword>
<evidence type="ECO:0000256" key="4">
    <source>
        <dbReference type="ARBA" id="ARBA00022723"/>
    </source>
</evidence>
<feature type="binding site" description="covalent" evidence="9">
    <location>
        <position position="71"/>
    </location>
    <ligand>
        <name>heme c</name>
        <dbReference type="ChEBI" id="CHEBI:61717"/>
        <label>1</label>
    </ligand>
</feature>
<dbReference type="GO" id="GO:0020037">
    <property type="term" value="F:heme binding"/>
    <property type="evidence" value="ECO:0007669"/>
    <property type="project" value="InterPro"/>
</dbReference>
<dbReference type="InterPro" id="IPR009056">
    <property type="entry name" value="Cyt_c-like_dom"/>
</dbReference>
<keyword evidence="2" id="KW-1003">Cell membrane</keyword>
<protein>
    <submittedName>
        <fullName evidence="13">Alcohol dehydrogenase</fullName>
    </submittedName>
</protein>
<sequence>MLIRTGILAVIVIVVVAFFWFVVGPGPLDFAGGKTVAIAAYSGANPTGVPVEFAKDDLVTRGRYLTQAADCQACHTTEGGLPFAGGRAFKTPFGTLYSPNITPDRETGIGTWTDADLLQAIHQGISRDGTRLYPAFPYAAYTYLADADVLAIKAYLFSLPAVHNAPPANSLAFPYNQRWLMAIWSFLYNPDQRFQPNAERSPEWNRGAYLAEALGHCGDCHTPRNRLQALDNHRKFAGTVVQGWRAYNITGDQDTGVGAWNNAELTSYLSTGHATGRGTASGPMAEAVDLSLAHLSATDHAAIVAYLRSVPAIPSPDLPAPKAEPAPAAPKLGTPAGIDSRGQKLFAGACAGCHDWTGVSPLSPLATLTGGRAVNDPSAANVAQIILLGALRQTIQGVSIMPAFGSAYSDVEIAALANYVVARFGAKPSAITAEEIAELRRMQ</sequence>
<evidence type="ECO:0000256" key="9">
    <source>
        <dbReference type="PIRSR" id="PIRSR000018-50"/>
    </source>
</evidence>
<proteinExistence type="predicted"/>
<dbReference type="SUPFAM" id="SSF46626">
    <property type="entry name" value="Cytochrome c"/>
    <property type="match status" value="3"/>
</dbReference>
<evidence type="ECO:0000256" key="11">
    <source>
        <dbReference type="SAM" id="Phobius"/>
    </source>
</evidence>
<dbReference type="InterPro" id="IPR036909">
    <property type="entry name" value="Cyt_c-like_dom_sf"/>
</dbReference>
<dbReference type="Gene3D" id="1.10.760.10">
    <property type="entry name" value="Cytochrome c-like domain"/>
    <property type="match status" value="2"/>
</dbReference>
<dbReference type="InterPro" id="IPR014353">
    <property type="entry name" value="Membr-bd_ADH_cyt_c"/>
</dbReference>
<evidence type="ECO:0000256" key="3">
    <source>
        <dbReference type="ARBA" id="ARBA00022617"/>
    </source>
</evidence>
<dbReference type="Proteomes" id="UP000233293">
    <property type="component" value="Unassembled WGS sequence"/>
</dbReference>
<keyword evidence="8 11" id="KW-0472">Membrane</keyword>
<evidence type="ECO:0000256" key="7">
    <source>
        <dbReference type="ARBA" id="ARBA00023004"/>
    </source>
</evidence>
<evidence type="ECO:0000313" key="14">
    <source>
        <dbReference type="Proteomes" id="UP000233293"/>
    </source>
</evidence>
<dbReference type="PIRSF" id="PIRSF000018">
    <property type="entry name" value="Mb_ADH_cyt_c"/>
    <property type="match status" value="1"/>
</dbReference>
<accession>A0A2N3PXT7</accession>
<evidence type="ECO:0000256" key="2">
    <source>
        <dbReference type="ARBA" id="ARBA00022475"/>
    </source>
</evidence>
<comment type="subcellular location">
    <subcellularLocation>
        <location evidence="1">Cell membrane</location>
    </subcellularLocation>
</comment>
<keyword evidence="5" id="KW-0732">Signal</keyword>
<keyword evidence="11" id="KW-0812">Transmembrane</keyword>
<dbReference type="PANTHER" id="PTHR35008">
    <property type="entry name" value="BLL4482 PROTEIN-RELATED"/>
    <property type="match status" value="1"/>
</dbReference>
<dbReference type="GO" id="GO:0005886">
    <property type="term" value="C:plasma membrane"/>
    <property type="evidence" value="ECO:0007669"/>
    <property type="project" value="UniProtKB-SubCell"/>
</dbReference>
<organism evidence="13 14">
    <name type="scientific">Telmatospirillum siberiense</name>
    <dbReference type="NCBI Taxonomy" id="382514"/>
    <lineage>
        <taxon>Bacteria</taxon>
        <taxon>Pseudomonadati</taxon>
        <taxon>Pseudomonadota</taxon>
        <taxon>Alphaproteobacteria</taxon>
        <taxon>Rhodospirillales</taxon>
        <taxon>Rhodospirillaceae</taxon>
        <taxon>Telmatospirillum</taxon>
    </lineage>
</organism>
<keyword evidence="3 9" id="KW-0349">Heme</keyword>
<keyword evidence="14" id="KW-1185">Reference proteome</keyword>
<dbReference type="PANTHER" id="PTHR35008:SF8">
    <property type="entry name" value="ALCOHOL DEHYDROGENASE CYTOCHROME C SUBUNIT"/>
    <property type="match status" value="1"/>
</dbReference>